<dbReference type="OrthoDB" id="9778870at2"/>
<dbReference type="EMBL" id="CP001679">
    <property type="protein sequence ID" value="ACT60887.1"/>
    <property type="molecule type" value="Genomic_DNA"/>
</dbReference>
<keyword evidence="7" id="KW-1185">Reference proteome</keyword>
<dbReference type="SMART" id="SM00382">
    <property type="entry name" value="AAA"/>
    <property type="match status" value="1"/>
</dbReference>
<dbReference type="HOGENOM" id="CLU_000604_1_2_5"/>
<reference evidence="7" key="1">
    <citation type="journal article" date="2011" name="J. Bacteriol.">
        <title>Genome sequences of eight morphologically diverse alphaproteobacteria.</title>
        <authorList>
            <consortium name="US DOE Joint Genome Institute"/>
            <person name="Brown P.J."/>
            <person name="Kysela D.T."/>
            <person name="Buechlein A."/>
            <person name="Hemmerich C."/>
            <person name="Brun Y.V."/>
        </authorList>
    </citation>
    <scope>NUCLEOTIDE SEQUENCE [LARGE SCALE GENOMIC DNA]</scope>
    <source>
        <strain evidence="7">ATCC 49814 / DSM 5838 / IFAM 1418</strain>
        <plasmid evidence="7">pHbal01</plasmid>
    </source>
</reference>
<dbReference type="GO" id="GO:0140359">
    <property type="term" value="F:ABC-type transporter activity"/>
    <property type="evidence" value="ECO:0007669"/>
    <property type="project" value="InterPro"/>
</dbReference>
<keyword evidence="6" id="KW-0614">Plasmid</keyword>
<dbReference type="RefSeq" id="WP_012778274.1">
    <property type="nucleotide sequence ID" value="NC_012983.1"/>
</dbReference>
<dbReference type="Proteomes" id="UP000002745">
    <property type="component" value="Plasmid pHbal01"/>
</dbReference>
<protein>
    <submittedName>
        <fullName evidence="6">ABC transporter related</fullName>
    </submittedName>
</protein>
<comment type="similarity">
    <text evidence="1">Belongs to the ABC transporter superfamily.</text>
</comment>
<dbReference type="Gene3D" id="3.40.50.300">
    <property type="entry name" value="P-loop containing nucleotide triphosphate hydrolases"/>
    <property type="match status" value="1"/>
</dbReference>
<evidence type="ECO:0000313" key="6">
    <source>
        <dbReference type="EMBL" id="ACT60887.1"/>
    </source>
</evidence>
<accession>C6XS46</accession>
<dbReference type="AlphaFoldDB" id="C6XS46"/>
<name>C6XS46_HIRBI</name>
<dbReference type="GO" id="GO:0005524">
    <property type="term" value="F:ATP binding"/>
    <property type="evidence" value="ECO:0007669"/>
    <property type="project" value="UniProtKB-KW"/>
</dbReference>
<dbReference type="InterPro" id="IPR027417">
    <property type="entry name" value="P-loop_NTPase"/>
</dbReference>
<gene>
    <name evidence="6" type="ordered locus">Hbal_3220</name>
</gene>
<sequence length="253" mass="27824">MASIKLKNVNFEYHLYEVTNRSLKISLAKRFGSKDSSQLKVHALKDISLELETGDRLGIIGANGAGKTSLLRVLAGLAHPSSGEVIAEGRVLPLIDRGLGINSELSARENIELPLRLLGATTEEINNAREDIKSFADLEEFFDLPMHRYSEGMKARVSFALSTSIPTDVLVLDEWLGTGDASFVKRAEDRLNSYLDEIKIVILASHSMELLANVCNKVIWLHHGEIVKIGPPAETIQEYMDFSAAHAIQASAE</sequence>
<dbReference type="Pfam" id="PF00005">
    <property type="entry name" value="ABC_tran"/>
    <property type="match status" value="1"/>
</dbReference>
<dbReference type="InterPro" id="IPR015860">
    <property type="entry name" value="ABC_transpr_TagH-like"/>
</dbReference>
<keyword evidence="2" id="KW-0813">Transport</keyword>
<evidence type="ECO:0000259" key="5">
    <source>
        <dbReference type="PROSITE" id="PS50893"/>
    </source>
</evidence>
<dbReference type="PANTHER" id="PTHR46743:SF2">
    <property type="entry name" value="TEICHOIC ACIDS EXPORT ATP-BINDING PROTEIN TAGH"/>
    <property type="match status" value="1"/>
</dbReference>
<proteinExistence type="inferred from homology"/>
<keyword evidence="4" id="KW-0067">ATP-binding</keyword>
<dbReference type="SUPFAM" id="SSF52540">
    <property type="entry name" value="P-loop containing nucleoside triphosphate hydrolases"/>
    <property type="match status" value="1"/>
</dbReference>
<dbReference type="GO" id="GO:0016887">
    <property type="term" value="F:ATP hydrolysis activity"/>
    <property type="evidence" value="ECO:0007669"/>
    <property type="project" value="InterPro"/>
</dbReference>
<feature type="domain" description="ABC transporter" evidence="5">
    <location>
        <begin position="4"/>
        <end position="248"/>
    </location>
</feature>
<dbReference type="InterPro" id="IPR050683">
    <property type="entry name" value="Bact_Polysacc_Export_ATP-bd"/>
</dbReference>
<dbReference type="PROSITE" id="PS50893">
    <property type="entry name" value="ABC_TRANSPORTER_2"/>
    <property type="match status" value="1"/>
</dbReference>
<dbReference type="GO" id="GO:0016020">
    <property type="term" value="C:membrane"/>
    <property type="evidence" value="ECO:0007669"/>
    <property type="project" value="InterPro"/>
</dbReference>
<organism evidence="6 7">
    <name type="scientific">Hirschia baltica (strain ATCC 49814 / DSM 5838 / IFAM 1418)</name>
    <dbReference type="NCBI Taxonomy" id="582402"/>
    <lineage>
        <taxon>Bacteria</taxon>
        <taxon>Pseudomonadati</taxon>
        <taxon>Pseudomonadota</taxon>
        <taxon>Alphaproteobacteria</taxon>
        <taxon>Hyphomonadales</taxon>
        <taxon>Hyphomonadaceae</taxon>
        <taxon>Hirschia</taxon>
    </lineage>
</organism>
<evidence type="ECO:0000256" key="2">
    <source>
        <dbReference type="ARBA" id="ARBA00022448"/>
    </source>
</evidence>
<dbReference type="eggNOG" id="COG1134">
    <property type="taxonomic scope" value="Bacteria"/>
</dbReference>
<keyword evidence="3" id="KW-0547">Nucleotide-binding</keyword>
<dbReference type="KEGG" id="hba:Hbal_3220"/>
<dbReference type="CDD" id="cd03220">
    <property type="entry name" value="ABC_KpsT_Wzt"/>
    <property type="match status" value="1"/>
</dbReference>
<evidence type="ECO:0000313" key="7">
    <source>
        <dbReference type="Proteomes" id="UP000002745"/>
    </source>
</evidence>
<evidence type="ECO:0000256" key="3">
    <source>
        <dbReference type="ARBA" id="ARBA00022741"/>
    </source>
</evidence>
<evidence type="ECO:0000256" key="1">
    <source>
        <dbReference type="ARBA" id="ARBA00005417"/>
    </source>
</evidence>
<evidence type="ECO:0000256" key="4">
    <source>
        <dbReference type="ARBA" id="ARBA00022840"/>
    </source>
</evidence>
<geneLocation type="plasmid" evidence="6 7">
    <name>pHbal01</name>
</geneLocation>
<dbReference type="PANTHER" id="PTHR46743">
    <property type="entry name" value="TEICHOIC ACIDS EXPORT ATP-BINDING PROTEIN TAGH"/>
    <property type="match status" value="1"/>
</dbReference>
<dbReference type="InterPro" id="IPR003439">
    <property type="entry name" value="ABC_transporter-like_ATP-bd"/>
</dbReference>
<dbReference type="InterPro" id="IPR003593">
    <property type="entry name" value="AAA+_ATPase"/>
</dbReference>